<evidence type="ECO:0000313" key="2">
    <source>
        <dbReference type="Proteomes" id="UP001060215"/>
    </source>
</evidence>
<accession>A0ACC0FDD0</accession>
<dbReference type="Proteomes" id="UP001060215">
    <property type="component" value="Chromosome 15"/>
</dbReference>
<proteinExistence type="predicted"/>
<dbReference type="EMBL" id="CM045772">
    <property type="protein sequence ID" value="KAI7986675.1"/>
    <property type="molecule type" value="Genomic_DNA"/>
</dbReference>
<keyword evidence="2" id="KW-1185">Reference proteome</keyword>
<protein>
    <submittedName>
        <fullName evidence="1">Uncharacterized protein</fullName>
    </submittedName>
</protein>
<gene>
    <name evidence="1" type="ORF">LOK49_LG14G01790</name>
</gene>
<reference evidence="1 2" key="1">
    <citation type="journal article" date="2022" name="Plant J.">
        <title>Chromosome-level genome of Camellia lanceoleosa provides a valuable resource for understanding genome evolution and self-incompatibility.</title>
        <authorList>
            <person name="Gong W."/>
            <person name="Xiao S."/>
            <person name="Wang L."/>
            <person name="Liao Z."/>
            <person name="Chang Y."/>
            <person name="Mo W."/>
            <person name="Hu G."/>
            <person name="Li W."/>
            <person name="Zhao G."/>
            <person name="Zhu H."/>
            <person name="Hu X."/>
            <person name="Ji K."/>
            <person name="Xiang X."/>
            <person name="Song Q."/>
            <person name="Yuan D."/>
            <person name="Jin S."/>
            <person name="Zhang L."/>
        </authorList>
    </citation>
    <scope>NUCLEOTIDE SEQUENCE [LARGE SCALE GENOMIC DNA]</scope>
    <source>
        <strain evidence="1">SQ_2022a</strain>
    </source>
</reference>
<name>A0ACC0FDD0_9ERIC</name>
<evidence type="ECO:0000313" key="1">
    <source>
        <dbReference type="EMBL" id="KAI7986675.1"/>
    </source>
</evidence>
<sequence>MSGPIERGLLLGPLDRGIFSWPLEKGSDDHFQRRYSHGGFSVRTKSRKRSLIRVLQRAISKTISRGQNLIVAPIKGVVFVKEQDWIVGCETQNELTISSVNLSTDGSLDDDDSMGSQNLQWAQGKTGVECLVTLSSKFNRRNGDDEVSLMISSSLDVRDVCRTKMRCIT</sequence>
<organism evidence="1 2">
    <name type="scientific">Camellia lanceoleosa</name>
    <dbReference type="NCBI Taxonomy" id="1840588"/>
    <lineage>
        <taxon>Eukaryota</taxon>
        <taxon>Viridiplantae</taxon>
        <taxon>Streptophyta</taxon>
        <taxon>Embryophyta</taxon>
        <taxon>Tracheophyta</taxon>
        <taxon>Spermatophyta</taxon>
        <taxon>Magnoliopsida</taxon>
        <taxon>eudicotyledons</taxon>
        <taxon>Gunneridae</taxon>
        <taxon>Pentapetalae</taxon>
        <taxon>asterids</taxon>
        <taxon>Ericales</taxon>
        <taxon>Theaceae</taxon>
        <taxon>Camellia</taxon>
    </lineage>
</organism>
<comment type="caution">
    <text evidence="1">The sequence shown here is derived from an EMBL/GenBank/DDBJ whole genome shotgun (WGS) entry which is preliminary data.</text>
</comment>